<name>A0A1G9KF22_9BACT</name>
<dbReference type="STRING" id="392333.SAMN05660860_00749"/>
<proteinExistence type="predicted"/>
<dbReference type="OrthoDB" id="5390943at2"/>
<sequence>MIAAQGRKRRAACLAVCFFLVLALPGLVSGTQLRLTSDTLLQSFKRDLPDAPGQKALPVYQYLQIDYGDREDANLTFHGYGWMRVNLGDDYFEETTTGEILYGYLEYDSPTLDFVGRLGRFYVFEGVANEVVDGLYGRSQLPHGLTLSAYAGQPAALSSTNGRRGDYVFGGRISQHRTSLYEVGLSYKTLANDGGNDEHFAGFDSFVFLPGRVSLQGSSVYNLKTDGWAEHFYELRLPLGPLEVRPFYQKYRFDDFFIETDSSAFPFRFLAGTGNTLEVMGAEAFLYVDERLELAGVYKHYEYGKRFGDADYYSLIATWKMKILSQVGIELGRMDGDQARDRFSLARGYFYWDMRPWFVTGDAILVDYDRAIFGKDQAWFASLGFGQGFMGDRLKLKFSLDYSDDPYLDNNFRTTLAAHYLFGN</sequence>
<gene>
    <name evidence="1" type="ORF">SAMN05660860_00749</name>
</gene>
<dbReference type="AlphaFoldDB" id="A0A1G9KF22"/>
<dbReference type="RefSeq" id="WP_052446109.1">
    <property type="nucleotide sequence ID" value="NZ_FNGU01000001.1"/>
</dbReference>
<evidence type="ECO:0000313" key="2">
    <source>
        <dbReference type="Proteomes" id="UP000182146"/>
    </source>
</evidence>
<reference evidence="1 2" key="1">
    <citation type="submission" date="2016-10" db="EMBL/GenBank/DDBJ databases">
        <authorList>
            <person name="de Groot N.N."/>
        </authorList>
    </citation>
    <scope>NUCLEOTIDE SEQUENCE [LARGE SCALE GENOMIC DNA]</scope>
    <source>
        <strain evidence="1 2">DSM 17813</strain>
    </source>
</reference>
<protein>
    <submittedName>
        <fullName evidence="1">Uncharacterized protein</fullName>
    </submittedName>
</protein>
<evidence type="ECO:0000313" key="1">
    <source>
        <dbReference type="EMBL" id="SDL48480.1"/>
    </source>
</evidence>
<dbReference type="Proteomes" id="UP000182146">
    <property type="component" value="Unassembled WGS sequence"/>
</dbReference>
<accession>A0A1G9KF22</accession>
<organism evidence="1 2">
    <name type="scientific">Geoalkalibacter ferrihydriticus</name>
    <dbReference type="NCBI Taxonomy" id="392333"/>
    <lineage>
        <taxon>Bacteria</taxon>
        <taxon>Pseudomonadati</taxon>
        <taxon>Thermodesulfobacteriota</taxon>
        <taxon>Desulfuromonadia</taxon>
        <taxon>Desulfuromonadales</taxon>
        <taxon>Geoalkalibacteraceae</taxon>
        <taxon>Geoalkalibacter</taxon>
    </lineage>
</organism>
<dbReference type="EMBL" id="FNGU01000001">
    <property type="protein sequence ID" value="SDL48480.1"/>
    <property type="molecule type" value="Genomic_DNA"/>
</dbReference>